<accession>A0A7J8KBF8</accession>
<keyword evidence="2" id="KW-1185">Reference proteome</keyword>
<comment type="caution">
    <text evidence="1">The sequence shown here is derived from an EMBL/GenBank/DDBJ whole genome shotgun (WGS) entry which is preliminary data.</text>
</comment>
<sequence>MKSLRHSRSRTSSSEGEPELGVRFIGVKDCYLLGQEIKSFLLYFRRCPKKKIYLLSSLYLIEARPTKLNFWISTWKGLQSYCISGLPLLPFLFFNHNTPSFNNIAISNYILYVSTLNKESEPKFILIIQIYGFSKG</sequence>
<dbReference type="EMBL" id="JACASE010000001">
    <property type="protein sequence ID" value="KAF6506190.1"/>
    <property type="molecule type" value="Genomic_DNA"/>
</dbReference>
<name>A0A7J8KBF8_ROUAE</name>
<dbReference type="AlphaFoldDB" id="A0A7J8KBF8"/>
<protein>
    <submittedName>
        <fullName evidence="1">Uncharacterized protein</fullName>
    </submittedName>
</protein>
<proteinExistence type="predicted"/>
<reference evidence="1 2" key="1">
    <citation type="journal article" date="2020" name="Nature">
        <title>Six reference-quality genomes reveal evolution of bat adaptations.</title>
        <authorList>
            <person name="Jebb D."/>
            <person name="Huang Z."/>
            <person name="Pippel M."/>
            <person name="Hughes G.M."/>
            <person name="Lavrichenko K."/>
            <person name="Devanna P."/>
            <person name="Winkler S."/>
            <person name="Jermiin L.S."/>
            <person name="Skirmuntt E.C."/>
            <person name="Katzourakis A."/>
            <person name="Burkitt-Gray L."/>
            <person name="Ray D.A."/>
            <person name="Sullivan K.A.M."/>
            <person name="Roscito J.G."/>
            <person name="Kirilenko B.M."/>
            <person name="Davalos L.M."/>
            <person name="Corthals A.P."/>
            <person name="Power M.L."/>
            <person name="Jones G."/>
            <person name="Ransome R.D."/>
            <person name="Dechmann D.K.N."/>
            <person name="Locatelli A.G."/>
            <person name="Puechmaille S.J."/>
            <person name="Fedrigo O."/>
            <person name="Jarvis E.D."/>
            <person name="Hiller M."/>
            <person name="Vernes S.C."/>
            <person name="Myers E.W."/>
            <person name="Teeling E.C."/>
        </authorList>
    </citation>
    <scope>NUCLEOTIDE SEQUENCE [LARGE SCALE GENOMIC DNA]</scope>
    <source>
        <strain evidence="1">MRouAeg1</strain>
        <tissue evidence="1">Muscle</tissue>
    </source>
</reference>
<evidence type="ECO:0000313" key="1">
    <source>
        <dbReference type="EMBL" id="KAF6506190.1"/>
    </source>
</evidence>
<organism evidence="1 2">
    <name type="scientific">Rousettus aegyptiacus</name>
    <name type="common">Egyptian fruit bat</name>
    <name type="synonym">Pteropus aegyptiacus</name>
    <dbReference type="NCBI Taxonomy" id="9407"/>
    <lineage>
        <taxon>Eukaryota</taxon>
        <taxon>Metazoa</taxon>
        <taxon>Chordata</taxon>
        <taxon>Craniata</taxon>
        <taxon>Vertebrata</taxon>
        <taxon>Euteleostomi</taxon>
        <taxon>Mammalia</taxon>
        <taxon>Eutheria</taxon>
        <taxon>Laurasiatheria</taxon>
        <taxon>Chiroptera</taxon>
        <taxon>Yinpterochiroptera</taxon>
        <taxon>Pteropodoidea</taxon>
        <taxon>Pteropodidae</taxon>
        <taxon>Rousettinae</taxon>
        <taxon>Rousettus</taxon>
    </lineage>
</organism>
<evidence type="ECO:0000313" key="2">
    <source>
        <dbReference type="Proteomes" id="UP000593571"/>
    </source>
</evidence>
<dbReference type="Proteomes" id="UP000593571">
    <property type="component" value="Unassembled WGS sequence"/>
</dbReference>
<gene>
    <name evidence="1" type="ORF">HJG63_007994</name>
</gene>